<reference evidence="4" key="2">
    <citation type="submission" date="2022-10" db="EMBL/GenBank/DDBJ databases">
        <title>The complete genomes of actinobacterial strains from the NBC collection.</title>
        <authorList>
            <person name="Joergensen T.S."/>
            <person name="Alvarez Arevalo M."/>
            <person name="Sterndorff E.B."/>
            <person name="Faurdal D."/>
            <person name="Vuksanovic O."/>
            <person name="Mourched A.-S."/>
            <person name="Charusanti P."/>
            <person name="Shaw S."/>
            <person name="Blin K."/>
            <person name="Weber T."/>
        </authorList>
    </citation>
    <scope>NUCLEOTIDE SEQUENCE</scope>
    <source>
        <strain evidence="4">NBC_00489</strain>
    </source>
</reference>
<dbReference type="EMBL" id="FNAX01000018">
    <property type="protein sequence ID" value="SDG37697.1"/>
    <property type="molecule type" value="Genomic_DNA"/>
</dbReference>
<evidence type="ECO:0000313" key="6">
    <source>
        <dbReference type="Proteomes" id="UP001432161"/>
    </source>
</evidence>
<evidence type="ECO:0000313" key="3">
    <source>
        <dbReference type="EMBL" id="SDG37697.1"/>
    </source>
</evidence>
<dbReference type="Proteomes" id="UP000198614">
    <property type="component" value="Unassembled WGS sequence"/>
</dbReference>
<evidence type="ECO:0000259" key="1">
    <source>
        <dbReference type="Pfam" id="PF00501"/>
    </source>
</evidence>
<evidence type="ECO:0000259" key="2">
    <source>
        <dbReference type="Pfam" id="PF13193"/>
    </source>
</evidence>
<feature type="domain" description="AMP-binding enzyme C-terminal" evidence="2">
    <location>
        <begin position="384"/>
        <end position="451"/>
    </location>
</feature>
<dbReference type="EMBL" id="CP108330">
    <property type="protein sequence ID" value="WUR36052.1"/>
    <property type="molecule type" value="Genomic_DNA"/>
</dbReference>
<dbReference type="CDD" id="cd04433">
    <property type="entry name" value="AFD_class_I"/>
    <property type="match status" value="1"/>
</dbReference>
<reference evidence="3 5" key="1">
    <citation type="submission" date="2016-10" db="EMBL/GenBank/DDBJ databases">
        <authorList>
            <person name="de Groot N.N."/>
        </authorList>
    </citation>
    <scope>NUCLEOTIDE SEQUENCE [LARGE SCALE GENOMIC DNA]</scope>
    <source>
        <strain evidence="3 5">CGMCC 4.1859</strain>
    </source>
</reference>
<name>A0A1G7TQY2_9ACTN</name>
<dbReference type="PANTHER" id="PTHR43767">
    <property type="entry name" value="LONG-CHAIN-FATTY-ACID--COA LIGASE"/>
    <property type="match status" value="1"/>
</dbReference>
<dbReference type="Pfam" id="PF13193">
    <property type="entry name" value="AMP-binding_C"/>
    <property type="match status" value="1"/>
</dbReference>
<dbReference type="InterPro" id="IPR050237">
    <property type="entry name" value="ATP-dep_AMP-bd_enzyme"/>
</dbReference>
<keyword evidence="3" id="KW-0436">Ligase</keyword>
<dbReference type="Gene3D" id="3.30.300.30">
    <property type="match status" value="1"/>
</dbReference>
<dbReference type="Gene3D" id="3.40.50.12780">
    <property type="entry name" value="N-terminal domain of ligase-like"/>
    <property type="match status" value="1"/>
</dbReference>
<dbReference type="PROSITE" id="PS00455">
    <property type="entry name" value="AMP_BINDING"/>
    <property type="match status" value="1"/>
</dbReference>
<dbReference type="Proteomes" id="UP001432161">
    <property type="component" value="Chromosome"/>
</dbReference>
<dbReference type="InterPro" id="IPR045851">
    <property type="entry name" value="AMP-bd_C_sf"/>
</dbReference>
<dbReference type="InterPro" id="IPR025110">
    <property type="entry name" value="AMP-bd_C"/>
</dbReference>
<gene>
    <name evidence="4" type="ORF">OHN36_02105</name>
    <name evidence="3" type="ORF">SAMN05216260_118125</name>
</gene>
<accession>A0A1G7TQY2</accession>
<dbReference type="GO" id="GO:0016877">
    <property type="term" value="F:ligase activity, forming carbon-sulfur bonds"/>
    <property type="evidence" value="ECO:0007669"/>
    <property type="project" value="UniProtKB-ARBA"/>
</dbReference>
<dbReference type="InterPro" id="IPR020845">
    <property type="entry name" value="AMP-binding_CS"/>
</dbReference>
<dbReference type="PANTHER" id="PTHR43767:SF10">
    <property type="entry name" value="SURFACTIN SYNTHASE SUBUNIT 1"/>
    <property type="match status" value="1"/>
</dbReference>
<dbReference type="InterPro" id="IPR000873">
    <property type="entry name" value="AMP-dep_synth/lig_dom"/>
</dbReference>
<dbReference type="OrthoDB" id="3802565at2"/>
<evidence type="ECO:0000313" key="5">
    <source>
        <dbReference type="Proteomes" id="UP000198614"/>
    </source>
</evidence>
<evidence type="ECO:0000313" key="4">
    <source>
        <dbReference type="EMBL" id="WUR36052.1"/>
    </source>
</evidence>
<dbReference type="Pfam" id="PF00501">
    <property type="entry name" value="AMP-binding"/>
    <property type="match status" value="1"/>
</dbReference>
<organism evidence="3 5">
    <name type="scientific">Streptomyces griseoaurantiacus</name>
    <dbReference type="NCBI Taxonomy" id="68213"/>
    <lineage>
        <taxon>Bacteria</taxon>
        <taxon>Bacillati</taxon>
        <taxon>Actinomycetota</taxon>
        <taxon>Actinomycetes</taxon>
        <taxon>Kitasatosporales</taxon>
        <taxon>Streptomycetaceae</taxon>
        <taxon>Streptomyces</taxon>
        <taxon>Streptomyces aurantiacus group</taxon>
    </lineage>
</organism>
<dbReference type="SUPFAM" id="SSF56801">
    <property type="entry name" value="Acetyl-CoA synthetase-like"/>
    <property type="match status" value="1"/>
</dbReference>
<protein>
    <submittedName>
        <fullName evidence="4">Acyl--CoA ligase</fullName>
    </submittedName>
    <submittedName>
        <fullName evidence="3">Acyl-CoA synthetase (AMP-forming)/AMP-acid ligase II</fullName>
    </submittedName>
</protein>
<keyword evidence="6" id="KW-1185">Reference proteome</keyword>
<dbReference type="InterPro" id="IPR042099">
    <property type="entry name" value="ANL_N_sf"/>
</dbReference>
<sequence length="472" mass="51710">MAVDSAAPDFGRWLDTALTGDDLDEEVWGHAGRAMSFGRMRKETARTREVLAAHGIGPDSTVAVQLLPSFTLLWTVFAAWSAGAQVMLMDPRLTPAETTRLLDLCEPQFHLAVEGPVPLSAPFREECEIVVLPRRSGRPAQSAHRLVQFSSGSTGLPKVIGRTGRSLLDELERFARLPDMPRRGERLLLLSSMAYSFGLIGGVLHSLRTGVSLHFSGSTQPRELLRLLAEREIHALFGVPVHFDLLSRVGRPGGLPSLRLAVSGGEPLRPEVFTRFEEAFGVRIGQAYGMTEAGIIATDLTGRAAPPAVGTPAPGMRTEVADGTLRVRLPEDPYLHADRSGRYADGWLDTHDRCRVRPEDGVLEILGRNDSTVMIGGLNVDLTEVESVVLAHPSVTDAVVVYGEAIEAHLVAEPTLAKGELLAWCRERLSPHKLPKALHFVRKLPRTANGKTVRNRELLHASRERERQVIIR</sequence>
<dbReference type="AlphaFoldDB" id="A0A1G7TQY2"/>
<proteinExistence type="predicted"/>
<feature type="domain" description="AMP-dependent synthetase/ligase" evidence="1">
    <location>
        <begin position="30"/>
        <end position="324"/>
    </location>
</feature>